<gene>
    <name evidence="2" type="ORF">K435DRAFT_869160</name>
</gene>
<accession>A0A4S8LB65</accession>
<evidence type="ECO:0000313" key="2">
    <source>
        <dbReference type="EMBL" id="THU85538.1"/>
    </source>
</evidence>
<protein>
    <submittedName>
        <fullName evidence="2">Uncharacterized protein</fullName>
    </submittedName>
</protein>
<feature type="compositionally biased region" description="Low complexity" evidence="1">
    <location>
        <begin position="67"/>
        <end position="77"/>
    </location>
</feature>
<dbReference type="AlphaFoldDB" id="A0A4S8LB65"/>
<organism evidence="2 3">
    <name type="scientific">Dendrothele bispora (strain CBS 962.96)</name>
    <dbReference type="NCBI Taxonomy" id="1314807"/>
    <lineage>
        <taxon>Eukaryota</taxon>
        <taxon>Fungi</taxon>
        <taxon>Dikarya</taxon>
        <taxon>Basidiomycota</taxon>
        <taxon>Agaricomycotina</taxon>
        <taxon>Agaricomycetes</taxon>
        <taxon>Agaricomycetidae</taxon>
        <taxon>Agaricales</taxon>
        <taxon>Agaricales incertae sedis</taxon>
        <taxon>Dendrothele</taxon>
    </lineage>
</organism>
<reference evidence="2 3" key="1">
    <citation type="journal article" date="2019" name="Nat. Ecol. Evol.">
        <title>Megaphylogeny resolves global patterns of mushroom evolution.</title>
        <authorList>
            <person name="Varga T."/>
            <person name="Krizsan K."/>
            <person name="Foldi C."/>
            <person name="Dima B."/>
            <person name="Sanchez-Garcia M."/>
            <person name="Sanchez-Ramirez S."/>
            <person name="Szollosi G.J."/>
            <person name="Szarkandi J.G."/>
            <person name="Papp V."/>
            <person name="Albert L."/>
            <person name="Andreopoulos W."/>
            <person name="Angelini C."/>
            <person name="Antonin V."/>
            <person name="Barry K.W."/>
            <person name="Bougher N.L."/>
            <person name="Buchanan P."/>
            <person name="Buyck B."/>
            <person name="Bense V."/>
            <person name="Catcheside P."/>
            <person name="Chovatia M."/>
            <person name="Cooper J."/>
            <person name="Damon W."/>
            <person name="Desjardin D."/>
            <person name="Finy P."/>
            <person name="Geml J."/>
            <person name="Haridas S."/>
            <person name="Hughes K."/>
            <person name="Justo A."/>
            <person name="Karasinski D."/>
            <person name="Kautmanova I."/>
            <person name="Kiss B."/>
            <person name="Kocsube S."/>
            <person name="Kotiranta H."/>
            <person name="LaButti K.M."/>
            <person name="Lechner B.E."/>
            <person name="Liimatainen K."/>
            <person name="Lipzen A."/>
            <person name="Lukacs Z."/>
            <person name="Mihaltcheva S."/>
            <person name="Morgado L.N."/>
            <person name="Niskanen T."/>
            <person name="Noordeloos M.E."/>
            <person name="Ohm R.A."/>
            <person name="Ortiz-Santana B."/>
            <person name="Ovrebo C."/>
            <person name="Racz N."/>
            <person name="Riley R."/>
            <person name="Savchenko A."/>
            <person name="Shiryaev A."/>
            <person name="Soop K."/>
            <person name="Spirin V."/>
            <person name="Szebenyi C."/>
            <person name="Tomsovsky M."/>
            <person name="Tulloss R.E."/>
            <person name="Uehling J."/>
            <person name="Grigoriev I.V."/>
            <person name="Vagvolgyi C."/>
            <person name="Papp T."/>
            <person name="Martin F.M."/>
            <person name="Miettinen O."/>
            <person name="Hibbett D.S."/>
            <person name="Nagy L.G."/>
        </authorList>
    </citation>
    <scope>NUCLEOTIDE SEQUENCE [LARGE SCALE GENOMIC DNA]</scope>
    <source>
        <strain evidence="2 3">CBS 962.96</strain>
    </source>
</reference>
<evidence type="ECO:0000313" key="3">
    <source>
        <dbReference type="Proteomes" id="UP000297245"/>
    </source>
</evidence>
<sequence length="116" mass="12708">MDVDEDMEEPPSRDLESSMPRYSSGSKVASPNSSESSPMVQAPRVFRRPLHPSLLILDESDDDDDNITTSGTGSSRSLHSRSGRCVEKNQTSPRNRSEVTVMKRPGEPWGNSLGAC</sequence>
<evidence type="ECO:0000256" key="1">
    <source>
        <dbReference type="SAM" id="MobiDB-lite"/>
    </source>
</evidence>
<name>A0A4S8LB65_DENBC</name>
<feature type="compositionally biased region" description="Polar residues" evidence="1">
    <location>
        <begin position="20"/>
        <end position="39"/>
    </location>
</feature>
<dbReference type="EMBL" id="ML179541">
    <property type="protein sequence ID" value="THU85538.1"/>
    <property type="molecule type" value="Genomic_DNA"/>
</dbReference>
<feature type="region of interest" description="Disordered" evidence="1">
    <location>
        <begin position="1"/>
        <end position="116"/>
    </location>
</feature>
<keyword evidence="3" id="KW-1185">Reference proteome</keyword>
<proteinExistence type="predicted"/>
<dbReference type="Proteomes" id="UP000297245">
    <property type="component" value="Unassembled WGS sequence"/>
</dbReference>